<feature type="transmembrane region" description="Helical" evidence="6">
    <location>
        <begin position="180"/>
        <end position="207"/>
    </location>
</feature>
<keyword evidence="5 6" id="KW-0472">Membrane</keyword>
<feature type="transmembrane region" description="Helical" evidence="6">
    <location>
        <begin position="261"/>
        <end position="282"/>
    </location>
</feature>
<evidence type="ECO:0000256" key="1">
    <source>
        <dbReference type="ARBA" id="ARBA00004141"/>
    </source>
</evidence>
<organism evidence="7">
    <name type="scientific">marine metagenome</name>
    <dbReference type="NCBI Taxonomy" id="408172"/>
    <lineage>
        <taxon>unclassified sequences</taxon>
        <taxon>metagenomes</taxon>
        <taxon>ecological metagenomes</taxon>
    </lineage>
</organism>
<accession>A0A381RE87</accession>
<feature type="transmembrane region" description="Helical" evidence="6">
    <location>
        <begin position="227"/>
        <end position="249"/>
    </location>
</feature>
<comment type="subcellular location">
    <subcellularLocation>
        <location evidence="1">Membrane</location>
        <topology evidence="1">Multi-pass membrane protein</topology>
    </subcellularLocation>
</comment>
<feature type="transmembrane region" description="Helical" evidence="6">
    <location>
        <begin position="357"/>
        <end position="375"/>
    </location>
</feature>
<feature type="transmembrane region" description="Helical" evidence="6">
    <location>
        <begin position="150"/>
        <end position="168"/>
    </location>
</feature>
<evidence type="ECO:0008006" key="8">
    <source>
        <dbReference type="Google" id="ProtNLM"/>
    </source>
</evidence>
<evidence type="ECO:0000256" key="4">
    <source>
        <dbReference type="ARBA" id="ARBA00022989"/>
    </source>
</evidence>
<dbReference type="PRINTS" id="PR00176">
    <property type="entry name" value="NANEUSMPORT"/>
</dbReference>
<keyword evidence="2" id="KW-0813">Transport</keyword>
<dbReference type="CDD" id="cd10336">
    <property type="entry name" value="SLC6sbd_Tyt1-Like"/>
    <property type="match status" value="1"/>
</dbReference>
<dbReference type="InterPro" id="IPR037272">
    <property type="entry name" value="SNS_sf"/>
</dbReference>
<dbReference type="SUPFAM" id="SSF161070">
    <property type="entry name" value="SNF-like"/>
    <property type="match status" value="1"/>
</dbReference>
<gene>
    <name evidence="7" type="ORF">METZ01_LOCUS42854</name>
</gene>
<proteinExistence type="predicted"/>
<dbReference type="NCBIfam" id="NF037979">
    <property type="entry name" value="Na_transp"/>
    <property type="match status" value="1"/>
</dbReference>
<feature type="transmembrane region" description="Helical" evidence="6">
    <location>
        <begin position="93"/>
        <end position="114"/>
    </location>
</feature>
<dbReference type="InterPro" id="IPR000175">
    <property type="entry name" value="Na/ntran_symport"/>
</dbReference>
<dbReference type="EMBL" id="UINC01001857">
    <property type="protein sequence ID" value="SUZ90000.1"/>
    <property type="molecule type" value="Genomic_DNA"/>
</dbReference>
<dbReference type="PANTHER" id="PTHR42948">
    <property type="entry name" value="TRANSPORTER"/>
    <property type="match status" value="1"/>
</dbReference>
<evidence type="ECO:0000256" key="2">
    <source>
        <dbReference type="ARBA" id="ARBA00022448"/>
    </source>
</evidence>
<keyword evidence="3 6" id="KW-0812">Transmembrane</keyword>
<dbReference type="InterPro" id="IPR047218">
    <property type="entry name" value="YocR/YhdH-like"/>
</dbReference>
<dbReference type="Pfam" id="PF00209">
    <property type="entry name" value="SNF"/>
    <property type="match status" value="2"/>
</dbReference>
<protein>
    <recommendedName>
        <fullName evidence="8">Sodium-dependent transporter</fullName>
    </recommendedName>
</protein>
<name>A0A381RE87_9ZZZZ</name>
<feature type="transmembrane region" description="Helical" evidence="6">
    <location>
        <begin position="12"/>
        <end position="33"/>
    </location>
</feature>
<feature type="transmembrane region" description="Helical" evidence="6">
    <location>
        <begin position="311"/>
        <end position="336"/>
    </location>
</feature>
<reference evidence="7" key="1">
    <citation type="submission" date="2018-05" db="EMBL/GenBank/DDBJ databases">
        <authorList>
            <person name="Lanie J.A."/>
            <person name="Ng W.-L."/>
            <person name="Kazmierczak K.M."/>
            <person name="Andrzejewski T.M."/>
            <person name="Davidsen T.M."/>
            <person name="Wayne K.J."/>
            <person name="Tettelin H."/>
            <person name="Glass J.I."/>
            <person name="Rusch D."/>
            <person name="Podicherti R."/>
            <person name="Tsui H.-C.T."/>
            <person name="Winkler M.E."/>
        </authorList>
    </citation>
    <scope>NUCLEOTIDE SEQUENCE</scope>
</reference>
<dbReference type="AlphaFoldDB" id="A0A381RE87"/>
<feature type="transmembrane region" description="Helical" evidence="6">
    <location>
        <begin position="439"/>
        <end position="458"/>
    </location>
</feature>
<sequence>MSSLSSNPKNQWSSRWGFLLATVGFAVGMGNIWRFPFVTGQNGGSAFLFIYLIAAVAIGLPLLIAELSIGRRGRSSASESISRVAVECEASSSWGLVGSLGVFCAFIILSYYSVISGWTLEYFLRAASGSLENIGPITSKEMFASLNDDPLRLCFWNTIIYSLIIFVVRQGVQDGIERSVKILMPALFITLIIMVFYSVLTGDIVAATKFLLEPDFSKVSFGTVMQAIGQAFFSIGIGWGTLIVFGSYLPKEYSIPQSASLLIFMDTFVALLAGFAIFPLVFKYGLEPSSGAGLAFETLPLAFGQMPGGRIFGSLFFILLITASLSSCIGIAESVVSWVSQQWNITRLKAVNYTSGMAWLLGFFTIMSLGDWSNYFPLDFIPLFAEKNIFDALDFLAANILLLVGSMMLSLFFGWFVSKKIKIHETDLSDGITFMILQFMIRFIIPPVLFIILVMALIE</sequence>
<evidence type="ECO:0000256" key="3">
    <source>
        <dbReference type="ARBA" id="ARBA00022692"/>
    </source>
</evidence>
<keyword evidence="4 6" id="KW-1133">Transmembrane helix</keyword>
<evidence type="ECO:0000313" key="7">
    <source>
        <dbReference type="EMBL" id="SUZ90000.1"/>
    </source>
</evidence>
<dbReference type="GO" id="GO:0016020">
    <property type="term" value="C:membrane"/>
    <property type="evidence" value="ECO:0007669"/>
    <property type="project" value="UniProtKB-SubCell"/>
</dbReference>
<dbReference type="PANTHER" id="PTHR42948:SF1">
    <property type="entry name" value="TRANSPORTER"/>
    <property type="match status" value="1"/>
</dbReference>
<feature type="transmembrane region" description="Helical" evidence="6">
    <location>
        <begin position="45"/>
        <end position="65"/>
    </location>
</feature>
<dbReference type="PROSITE" id="PS50267">
    <property type="entry name" value="NA_NEUROTRAN_SYMP_3"/>
    <property type="match status" value="1"/>
</dbReference>
<evidence type="ECO:0000256" key="5">
    <source>
        <dbReference type="ARBA" id="ARBA00023136"/>
    </source>
</evidence>
<feature type="transmembrane region" description="Helical" evidence="6">
    <location>
        <begin position="395"/>
        <end position="418"/>
    </location>
</feature>
<evidence type="ECO:0000256" key="6">
    <source>
        <dbReference type="SAM" id="Phobius"/>
    </source>
</evidence>